<accession>A0AAJ6XFF6</accession>
<dbReference type="PANTHER" id="PTHR24559:SF439">
    <property type="entry name" value="RETROTRANSPOSON, UNCLASSIFIED-LIKE PROTEIN"/>
    <property type="match status" value="1"/>
</dbReference>
<name>A0AAJ6XFF6_POPEU</name>
<keyword evidence="1" id="KW-1185">Reference proteome</keyword>
<dbReference type="KEGG" id="peu:105120078"/>
<dbReference type="RefSeq" id="XP_011016568.1">
    <property type="nucleotide sequence ID" value="XM_011018266.1"/>
</dbReference>
<evidence type="ECO:0000313" key="2">
    <source>
        <dbReference type="RefSeq" id="XP_011016568.1"/>
    </source>
</evidence>
<feature type="non-terminal residue" evidence="2">
    <location>
        <position position="684"/>
    </location>
</feature>
<proteinExistence type="predicted"/>
<dbReference type="InterPro" id="IPR043502">
    <property type="entry name" value="DNA/RNA_pol_sf"/>
</dbReference>
<dbReference type="Gene3D" id="2.40.70.10">
    <property type="entry name" value="Acid Proteases"/>
    <property type="match status" value="1"/>
</dbReference>
<evidence type="ECO:0000313" key="1">
    <source>
        <dbReference type="Proteomes" id="UP000694918"/>
    </source>
</evidence>
<dbReference type="InterPro" id="IPR021109">
    <property type="entry name" value="Peptidase_aspartic_dom_sf"/>
</dbReference>
<dbReference type="CDD" id="cd00303">
    <property type="entry name" value="retropepsin_like"/>
    <property type="match status" value="1"/>
</dbReference>
<organism evidence="1 2">
    <name type="scientific">Populus euphratica</name>
    <name type="common">Euphrates poplar</name>
    <dbReference type="NCBI Taxonomy" id="75702"/>
    <lineage>
        <taxon>Eukaryota</taxon>
        <taxon>Viridiplantae</taxon>
        <taxon>Streptophyta</taxon>
        <taxon>Embryophyta</taxon>
        <taxon>Tracheophyta</taxon>
        <taxon>Spermatophyta</taxon>
        <taxon>Magnoliopsida</taxon>
        <taxon>eudicotyledons</taxon>
        <taxon>Gunneridae</taxon>
        <taxon>Pentapetalae</taxon>
        <taxon>rosids</taxon>
        <taxon>fabids</taxon>
        <taxon>Malpighiales</taxon>
        <taxon>Salicaceae</taxon>
        <taxon>Saliceae</taxon>
        <taxon>Populus</taxon>
    </lineage>
</organism>
<dbReference type="Proteomes" id="UP000694918">
    <property type="component" value="Unplaced"/>
</dbReference>
<dbReference type="AlphaFoldDB" id="A0AAJ6XFF6"/>
<gene>
    <name evidence="2" type="primary">LOC105120078</name>
</gene>
<dbReference type="PANTHER" id="PTHR24559">
    <property type="entry name" value="TRANSPOSON TY3-I GAG-POL POLYPROTEIN"/>
    <property type="match status" value="1"/>
</dbReference>
<dbReference type="CDD" id="cd01647">
    <property type="entry name" value="RT_LTR"/>
    <property type="match status" value="1"/>
</dbReference>
<reference evidence="2" key="1">
    <citation type="submission" date="2025-08" db="UniProtKB">
        <authorList>
            <consortium name="RefSeq"/>
        </authorList>
    </citation>
    <scope>IDENTIFICATION</scope>
</reference>
<sequence length="684" mass="78027">MVNHILVDDGSAVNILPLKTMKELGIPTDELFPSHLMIQGFNQGGQNAIGKIRLAMHMEDMESNALFHVINAKTTYNMLLRRPWMHENGIISSTLHQCFKYCRDGKIKKILADTDPFTIAEAHCDNPYILFQVKLSARKEGQSSFAKDEEKINKGLENLTLPATNLALNKVSKPLLKGFVHQTELVVINPRGLPDKRANGFDPNAYKLLAKVGYSREDINKLAKDGDTTQLKGKQINKEASQYISAKEVKDKQKNQLAPLRASVWDRLGGTTSRAPVFAKIGTQNNRKALKRTSVFARLGQSMSKDNKHTLDHQSSSMSDLKVFRSKIPSRMKRQCEWVVSAEETLKGKTRTIVMTNPYNEEKEDEIMCLTSNHITIEEDDNDKFVVEEDVEEALPSLESENKPTMDELKEVNLGTVENPQPTFINANLSPKEEANCMELLMEYRDVFAWSYDEMQGLDPRIAVHQLAVKNGARPVKQTQRCFRPELISQIEVEVNKLIQVGFIRELKYPTWISNIVPVKKKNGQMRVCMDFRDLNNACSKDDFPLPITEIMVDATTGHGRLTFMDGATYQRAMQKIFDDMLHQYVECYVDDLVVIKGQALADFLADHPIPDEWKFSEDLPDEDVLFIEMSEPWKMFFDALILGLEMEVNIKMSRLKVFGDSQLVIRQLLSLYEVKKLEFIPYH</sequence>
<protein>
    <submittedName>
        <fullName evidence="2">Uncharacterized protein LOC105120078</fullName>
    </submittedName>
</protein>
<dbReference type="GeneID" id="105120078"/>
<dbReference type="SUPFAM" id="SSF56672">
    <property type="entry name" value="DNA/RNA polymerases"/>
    <property type="match status" value="1"/>
</dbReference>
<dbReference type="InterPro" id="IPR053134">
    <property type="entry name" value="RNA-dir_DNA_polymerase"/>
</dbReference>
<dbReference type="Gene3D" id="3.10.10.10">
    <property type="entry name" value="HIV Type 1 Reverse Transcriptase, subunit A, domain 1"/>
    <property type="match status" value="1"/>
</dbReference>